<reference evidence="4 5" key="2">
    <citation type="submission" date="2016-05" db="EMBL/GenBank/DDBJ databases">
        <authorList>
            <person name="Naeem Raeece"/>
        </authorList>
    </citation>
    <scope>NUCLEOTIDE SEQUENCE [LARGE SCALE GENOMIC DNA]</scope>
</reference>
<evidence type="ECO:0000313" key="3">
    <source>
        <dbReference type="EMBL" id="SBT58945.1"/>
    </source>
</evidence>
<dbReference type="Proteomes" id="UP000078555">
    <property type="component" value="Unassembled WGS sequence"/>
</dbReference>
<evidence type="ECO:0000313" key="5">
    <source>
        <dbReference type="Proteomes" id="UP000078555"/>
    </source>
</evidence>
<dbReference type="EMBL" id="FLRE01002656">
    <property type="protein sequence ID" value="SBT58945.1"/>
    <property type="molecule type" value="Genomic_DNA"/>
</dbReference>
<dbReference type="Proteomes" id="UP000078550">
    <property type="component" value="Unassembled WGS sequence"/>
</dbReference>
<keyword evidence="1" id="KW-0472">Membrane</keyword>
<dbReference type="EMBL" id="FLRD01000898">
    <property type="protein sequence ID" value="SBT55829.1"/>
    <property type="molecule type" value="Genomic_DNA"/>
</dbReference>
<dbReference type="InterPro" id="IPR008780">
    <property type="entry name" value="Plasmodium_Vir"/>
</dbReference>
<evidence type="ECO:0000313" key="4">
    <source>
        <dbReference type="Proteomes" id="UP000078550"/>
    </source>
</evidence>
<sequence>MSCPYDDEKGNYDFFSYMDKYIKLDKDADLNYSGDNYSNTCDSVIYDYPGNIEKPINVCKKFKYLIKLLYNEKFHSDSIYSDYLSYWLNDKLSAIPDNITCAKFFYQTIKTKDRTFNSTYSSRVNIHNIKPEDLGTLRTLYTLHKKCNEISNLIDSSDSEQIDCMHLSNEFIQKHKEVEAVCPQGNVHFCKALKDFERKYKELIAKSTISNKCGNKPLIPLKVDEAASQQDNTILDEGQISQLSEVKVEPSAGLKGGSYIDIQNIIIPVFAILGMCLASFILYKFTSFRSCISFRIKRKKTFWNNLDDESDHLIDASEYEHNISENMSYRFSYKSS</sequence>
<keyword evidence="1" id="KW-0812">Transmembrane</keyword>
<feature type="transmembrane region" description="Helical" evidence="1">
    <location>
        <begin position="265"/>
        <end position="285"/>
    </location>
</feature>
<protein>
    <submittedName>
        <fullName evidence="2">PIR Superfamily Protein</fullName>
    </submittedName>
</protein>
<proteinExistence type="predicted"/>
<keyword evidence="5" id="KW-1185">Reference proteome</keyword>
<reference evidence="2" key="1">
    <citation type="submission" date="2016-05" db="EMBL/GenBank/DDBJ databases">
        <authorList>
            <person name="Lavstsen T."/>
            <person name="Jespersen J.S."/>
        </authorList>
    </citation>
    <scope>NUCLEOTIDE SEQUENCE [LARGE SCALE GENOMIC DNA]</scope>
</reference>
<name>A0A1A9AI10_PLAOA</name>
<gene>
    <name evidence="2" type="ORF">POVWA1_072530</name>
    <name evidence="3" type="ORF">POVWA2_089520</name>
</gene>
<dbReference type="AlphaFoldDB" id="A0A1A9AI10"/>
<organism evidence="2 5">
    <name type="scientific">Plasmodium ovale wallikeri</name>
    <dbReference type="NCBI Taxonomy" id="864142"/>
    <lineage>
        <taxon>Eukaryota</taxon>
        <taxon>Sar</taxon>
        <taxon>Alveolata</taxon>
        <taxon>Apicomplexa</taxon>
        <taxon>Aconoidasida</taxon>
        <taxon>Haemosporida</taxon>
        <taxon>Plasmodiidae</taxon>
        <taxon>Plasmodium</taxon>
        <taxon>Plasmodium (Plasmodium)</taxon>
    </lineage>
</organism>
<dbReference type="Pfam" id="PF05795">
    <property type="entry name" value="Plasmodium_Vir"/>
    <property type="match status" value="2"/>
</dbReference>
<accession>A0A1A9AI10</accession>
<keyword evidence="1" id="KW-1133">Transmembrane helix</keyword>
<evidence type="ECO:0000313" key="2">
    <source>
        <dbReference type="EMBL" id="SBT55829.1"/>
    </source>
</evidence>
<evidence type="ECO:0000256" key="1">
    <source>
        <dbReference type="SAM" id="Phobius"/>
    </source>
</evidence>